<protein>
    <submittedName>
        <fullName evidence="1">Uncharacterized protein</fullName>
    </submittedName>
</protein>
<keyword evidence="2" id="KW-1185">Reference proteome</keyword>
<accession>A0ABT1W713</accession>
<organism evidence="1 2">
    <name type="scientific">Endosaccharibacter trunci</name>
    <dbReference type="NCBI Taxonomy" id="2812733"/>
    <lineage>
        <taxon>Bacteria</taxon>
        <taxon>Pseudomonadati</taxon>
        <taxon>Pseudomonadota</taxon>
        <taxon>Alphaproteobacteria</taxon>
        <taxon>Acetobacterales</taxon>
        <taxon>Acetobacteraceae</taxon>
        <taxon>Endosaccharibacter</taxon>
    </lineage>
</organism>
<proteinExistence type="predicted"/>
<gene>
    <name evidence="1" type="ORF">NFI95_09365</name>
</gene>
<comment type="caution">
    <text evidence="1">The sequence shown here is derived from an EMBL/GenBank/DDBJ whole genome shotgun (WGS) entry which is preliminary data.</text>
</comment>
<sequence length="61" mass="6332">MAEGTTRPNAIAEIEQAHGGRLGVFARSEDQDGGRSGTDLELPQAEAVLRDAGRAIVAALD</sequence>
<name>A0ABT1W713_9PROT</name>
<evidence type="ECO:0000313" key="2">
    <source>
        <dbReference type="Proteomes" id="UP001524587"/>
    </source>
</evidence>
<evidence type="ECO:0000313" key="1">
    <source>
        <dbReference type="EMBL" id="MCQ8278659.1"/>
    </source>
</evidence>
<dbReference type="EMBL" id="JAMSKV010000007">
    <property type="protein sequence ID" value="MCQ8278659.1"/>
    <property type="molecule type" value="Genomic_DNA"/>
</dbReference>
<dbReference type="Proteomes" id="UP001524587">
    <property type="component" value="Unassembled WGS sequence"/>
</dbReference>
<reference evidence="1 2" key="1">
    <citation type="submission" date="2022-06" db="EMBL/GenBank/DDBJ databases">
        <title>Endosaccharibacter gen. nov., sp. nov., endophytic bacteria isolated from sugarcane.</title>
        <authorList>
            <person name="Pitiwittayakul N."/>
            <person name="Yukphan P."/>
            <person name="Charoenyingcharoen P."/>
            <person name="Tanasupawat S."/>
        </authorList>
    </citation>
    <scope>NUCLEOTIDE SEQUENCE [LARGE SCALE GENOMIC DNA]</scope>
    <source>
        <strain evidence="1 2">KSS8</strain>
    </source>
</reference>
<dbReference type="RefSeq" id="WP_422864141.1">
    <property type="nucleotide sequence ID" value="NZ_JAMSKV010000007.1"/>
</dbReference>